<name>A0AAJ4ZVJ8_LYSSH</name>
<dbReference type="EMBL" id="UFSZ01000001">
    <property type="protein sequence ID" value="SUV17140.1"/>
    <property type="molecule type" value="Genomic_DNA"/>
</dbReference>
<dbReference type="AlphaFoldDB" id="A0AAJ4ZVJ8"/>
<protein>
    <submittedName>
        <fullName evidence="1">Uncharacterized protein</fullName>
    </submittedName>
</protein>
<evidence type="ECO:0000313" key="2">
    <source>
        <dbReference type="Proteomes" id="UP000255295"/>
    </source>
</evidence>
<proteinExistence type="predicted"/>
<accession>A0AAJ4ZVJ8</accession>
<comment type="caution">
    <text evidence="1">The sequence shown here is derived from an EMBL/GenBank/DDBJ whole genome shotgun (WGS) entry which is preliminary data.</text>
</comment>
<organism evidence="1 2">
    <name type="scientific">Lysinibacillus sphaericus</name>
    <name type="common">Bacillus sphaericus</name>
    <dbReference type="NCBI Taxonomy" id="1421"/>
    <lineage>
        <taxon>Bacteria</taxon>
        <taxon>Bacillati</taxon>
        <taxon>Bacillota</taxon>
        <taxon>Bacilli</taxon>
        <taxon>Bacillales</taxon>
        <taxon>Bacillaceae</taxon>
        <taxon>Lysinibacillus</taxon>
    </lineage>
</organism>
<sequence>MKELLDTVVIGGGQAESERVFLFYNYLLCSNLSKAQYLTDNQS</sequence>
<dbReference type="Proteomes" id="UP000255295">
    <property type="component" value="Unassembled WGS sequence"/>
</dbReference>
<evidence type="ECO:0000313" key="1">
    <source>
        <dbReference type="EMBL" id="SUV17140.1"/>
    </source>
</evidence>
<gene>
    <name evidence="1" type="ORF">NCTC10338_02230</name>
</gene>
<reference evidence="1 2" key="1">
    <citation type="submission" date="2018-06" db="EMBL/GenBank/DDBJ databases">
        <authorList>
            <consortium name="Pathogen Informatics"/>
            <person name="Doyle S."/>
        </authorList>
    </citation>
    <scope>NUCLEOTIDE SEQUENCE [LARGE SCALE GENOMIC DNA]</scope>
    <source>
        <strain evidence="1 2">NCTC10338</strain>
    </source>
</reference>